<comment type="subcellular location">
    <subcellularLocation>
        <location evidence="1">Membrane</location>
        <topology evidence="1">Multi-pass membrane protein</topology>
    </subcellularLocation>
</comment>
<dbReference type="STRING" id="5454.A0A163JTZ3"/>
<gene>
    <name evidence="7" type="ORF">ST47_g2378</name>
</gene>
<feature type="region of interest" description="Disordered" evidence="5">
    <location>
        <begin position="1"/>
        <end position="33"/>
    </location>
</feature>
<dbReference type="Gene3D" id="1.20.1720.10">
    <property type="entry name" value="Multidrug resistance protein D"/>
    <property type="match status" value="1"/>
</dbReference>
<keyword evidence="8" id="KW-1185">Reference proteome</keyword>
<dbReference type="GO" id="GO:0016020">
    <property type="term" value="C:membrane"/>
    <property type="evidence" value="ECO:0007669"/>
    <property type="project" value="UniProtKB-SubCell"/>
</dbReference>
<sequence>MGSKAQIPVATFNDHRDRRDTPQRYDGVEDLPEVRNNALASTPAHATESDIESGPSHNVQAITSNQLSSTPRILSTSDFDHDETYAPSHRSVGRDDNDEIVKRLPTAWKDIRRELPDSYKWDATYDTTYGGSKSDQSYWTSLVVLLVRHRSPPVGGVYSRRYPRPSNPIDYRSELDLCTIRDMFQTFEGSVGFYVLINSLMQVTVELHMSHIESIMALSILLLATAFGPLVIGPLSEVYGHQKILHASNVWFLVWNIAYDLAVDVLVTSIFQAVMIVVSLTAFKETYAPVILARRAARLRRTTGDTRYYTEHERMVADRSVLSALGSALTRPLRLLLFHPIIIIASVNLAFDYGILYIVLTSLAELWTNYYQISVEMSGLHYLAVALGTLAGAQIGAPMIDRFYL</sequence>
<feature type="transmembrane region" description="Helical" evidence="6">
    <location>
        <begin position="335"/>
        <end position="360"/>
    </location>
</feature>
<comment type="caution">
    <text evidence="7">The sequence shown here is derived from an EMBL/GenBank/DDBJ whole genome shotgun (WGS) entry which is preliminary data.</text>
</comment>
<organism evidence="7 8">
    <name type="scientific">Didymella rabiei</name>
    <name type="common">Chickpea ascochyta blight fungus</name>
    <name type="synonym">Mycosphaerella rabiei</name>
    <dbReference type="NCBI Taxonomy" id="5454"/>
    <lineage>
        <taxon>Eukaryota</taxon>
        <taxon>Fungi</taxon>
        <taxon>Dikarya</taxon>
        <taxon>Ascomycota</taxon>
        <taxon>Pezizomycotina</taxon>
        <taxon>Dothideomycetes</taxon>
        <taxon>Pleosporomycetidae</taxon>
        <taxon>Pleosporales</taxon>
        <taxon>Pleosporineae</taxon>
        <taxon>Didymellaceae</taxon>
        <taxon>Ascochyta</taxon>
    </lineage>
</organism>
<feature type="compositionally biased region" description="Basic and acidic residues" evidence="5">
    <location>
        <begin position="13"/>
        <end position="27"/>
    </location>
</feature>
<dbReference type="PANTHER" id="PTHR23502:SF60">
    <property type="entry name" value="MAJOR FACILITATOR SUPERFAMILY (MFS) PROFILE DOMAIN-CONTAINING PROTEIN-RELATED"/>
    <property type="match status" value="1"/>
</dbReference>
<evidence type="ECO:0000313" key="7">
    <source>
        <dbReference type="EMBL" id="KZM26596.1"/>
    </source>
</evidence>
<evidence type="ECO:0000256" key="5">
    <source>
        <dbReference type="SAM" id="MobiDB-lite"/>
    </source>
</evidence>
<proteinExistence type="predicted"/>
<dbReference type="InterPro" id="IPR036259">
    <property type="entry name" value="MFS_trans_sf"/>
</dbReference>
<dbReference type="AlphaFoldDB" id="A0A163JTZ3"/>
<dbReference type="PANTHER" id="PTHR23502">
    <property type="entry name" value="MAJOR FACILITATOR SUPERFAMILY"/>
    <property type="match status" value="1"/>
</dbReference>
<feature type="transmembrane region" description="Helical" evidence="6">
    <location>
        <begin position="215"/>
        <end position="232"/>
    </location>
</feature>
<keyword evidence="3 6" id="KW-1133">Transmembrane helix</keyword>
<accession>A0A163JTZ3</accession>
<dbReference type="GO" id="GO:0022857">
    <property type="term" value="F:transmembrane transporter activity"/>
    <property type="evidence" value="ECO:0007669"/>
    <property type="project" value="TreeGrafter"/>
</dbReference>
<evidence type="ECO:0000256" key="1">
    <source>
        <dbReference type="ARBA" id="ARBA00004141"/>
    </source>
</evidence>
<evidence type="ECO:0000313" key="8">
    <source>
        <dbReference type="Proteomes" id="UP000076837"/>
    </source>
</evidence>
<protein>
    <submittedName>
        <fullName evidence="7">Transmembrane transport</fullName>
    </submittedName>
</protein>
<evidence type="ECO:0000256" key="4">
    <source>
        <dbReference type="ARBA" id="ARBA00023136"/>
    </source>
</evidence>
<dbReference type="Proteomes" id="UP000076837">
    <property type="component" value="Unassembled WGS sequence"/>
</dbReference>
<keyword evidence="4 6" id="KW-0472">Membrane</keyword>
<dbReference type="SUPFAM" id="SSF103473">
    <property type="entry name" value="MFS general substrate transporter"/>
    <property type="match status" value="1"/>
</dbReference>
<evidence type="ECO:0000256" key="2">
    <source>
        <dbReference type="ARBA" id="ARBA00022692"/>
    </source>
</evidence>
<dbReference type="EMBL" id="JYNV01000103">
    <property type="protein sequence ID" value="KZM26596.1"/>
    <property type="molecule type" value="Genomic_DNA"/>
</dbReference>
<reference evidence="7 8" key="1">
    <citation type="journal article" date="2016" name="Sci. Rep.">
        <title>Draft genome sequencing and secretome analysis of fungal phytopathogen Ascochyta rabiei provides insight into the necrotrophic effector repertoire.</title>
        <authorList>
            <person name="Verma S."/>
            <person name="Gazara R.K."/>
            <person name="Nizam S."/>
            <person name="Parween S."/>
            <person name="Chattopadhyay D."/>
            <person name="Verma P.K."/>
        </authorList>
    </citation>
    <scope>NUCLEOTIDE SEQUENCE [LARGE SCALE GENOMIC DNA]</scope>
    <source>
        <strain evidence="7 8">ArDII</strain>
    </source>
</reference>
<evidence type="ECO:0000256" key="3">
    <source>
        <dbReference type="ARBA" id="ARBA00022989"/>
    </source>
</evidence>
<evidence type="ECO:0000256" key="6">
    <source>
        <dbReference type="SAM" id="Phobius"/>
    </source>
</evidence>
<name>A0A163JTZ3_DIDRA</name>
<feature type="transmembrane region" description="Helical" evidence="6">
    <location>
        <begin position="380"/>
        <end position="400"/>
    </location>
</feature>
<feature type="transmembrane region" description="Helical" evidence="6">
    <location>
        <begin position="252"/>
        <end position="278"/>
    </location>
</feature>
<keyword evidence="2 6" id="KW-0812">Transmembrane</keyword>